<organism evidence="2 3">
    <name type="scientific">Favolaschia claudopus</name>
    <dbReference type="NCBI Taxonomy" id="2862362"/>
    <lineage>
        <taxon>Eukaryota</taxon>
        <taxon>Fungi</taxon>
        <taxon>Dikarya</taxon>
        <taxon>Basidiomycota</taxon>
        <taxon>Agaricomycotina</taxon>
        <taxon>Agaricomycetes</taxon>
        <taxon>Agaricomycetidae</taxon>
        <taxon>Agaricales</taxon>
        <taxon>Marasmiineae</taxon>
        <taxon>Mycenaceae</taxon>
        <taxon>Favolaschia</taxon>
    </lineage>
</organism>
<feature type="region of interest" description="Disordered" evidence="1">
    <location>
        <begin position="166"/>
        <end position="201"/>
    </location>
</feature>
<feature type="region of interest" description="Disordered" evidence="1">
    <location>
        <begin position="57"/>
        <end position="93"/>
    </location>
</feature>
<evidence type="ECO:0000313" key="3">
    <source>
        <dbReference type="Proteomes" id="UP001362999"/>
    </source>
</evidence>
<name>A0AAW0AI10_9AGAR</name>
<reference evidence="2 3" key="1">
    <citation type="journal article" date="2024" name="J Genomics">
        <title>Draft genome sequencing and assembly of Favolaschia claudopus CIRM-BRFM 2984 isolated from oak limbs.</title>
        <authorList>
            <person name="Navarro D."/>
            <person name="Drula E."/>
            <person name="Chaduli D."/>
            <person name="Cazenave R."/>
            <person name="Ahrendt S."/>
            <person name="Wang J."/>
            <person name="Lipzen A."/>
            <person name="Daum C."/>
            <person name="Barry K."/>
            <person name="Grigoriev I.V."/>
            <person name="Favel A."/>
            <person name="Rosso M.N."/>
            <person name="Martin F."/>
        </authorList>
    </citation>
    <scope>NUCLEOTIDE SEQUENCE [LARGE SCALE GENOMIC DNA]</scope>
    <source>
        <strain evidence="2 3">CIRM-BRFM 2984</strain>
    </source>
</reference>
<feature type="compositionally biased region" description="Low complexity" evidence="1">
    <location>
        <begin position="273"/>
        <end position="283"/>
    </location>
</feature>
<protein>
    <submittedName>
        <fullName evidence="2">Uncharacterized protein</fullName>
    </submittedName>
</protein>
<dbReference type="Proteomes" id="UP001362999">
    <property type="component" value="Unassembled WGS sequence"/>
</dbReference>
<comment type="caution">
    <text evidence="2">The sequence shown here is derived from an EMBL/GenBank/DDBJ whole genome shotgun (WGS) entry which is preliminary data.</text>
</comment>
<dbReference type="EMBL" id="JAWWNJ010000064">
    <property type="protein sequence ID" value="KAK7012662.1"/>
    <property type="molecule type" value="Genomic_DNA"/>
</dbReference>
<evidence type="ECO:0000256" key="1">
    <source>
        <dbReference type="SAM" id="MobiDB-lite"/>
    </source>
</evidence>
<sequence>MAITRQCPDPTSTSLTDAGDLALIAKDSKVERNGMDGGDLNYDDVVVMLVFVQPSSPADLARPPPSLPSTRPSIRKPPLQIKTSTPHQRQRCSRRTPPFCAAINHLFLGDLRACQPAEPASIHPTPSPNHFPCPTSSDIGVLATWPLRQPSLPTLGISNVAAEPSTHHPPLILDPPPPTPRSKPSHNCLLLPTEPLAPQRPVPLRTLTSIRTPTMTHLAATLHPTQSEFRAPAASTFSRVSDRMGMASSSVARGIAINRPSPIPAPVVQRQRAANAAPDASAA</sequence>
<feature type="region of interest" description="Disordered" evidence="1">
    <location>
        <begin position="259"/>
        <end position="283"/>
    </location>
</feature>
<feature type="compositionally biased region" description="Pro residues" evidence="1">
    <location>
        <begin position="172"/>
        <end position="181"/>
    </location>
</feature>
<gene>
    <name evidence="2" type="ORF">R3P38DRAFT_3209272</name>
</gene>
<accession>A0AAW0AI10</accession>
<proteinExistence type="predicted"/>
<dbReference type="AlphaFoldDB" id="A0AAW0AI10"/>
<evidence type="ECO:0000313" key="2">
    <source>
        <dbReference type="EMBL" id="KAK7012662.1"/>
    </source>
</evidence>
<keyword evidence="3" id="KW-1185">Reference proteome</keyword>